<keyword evidence="2 5" id="KW-0812">Transmembrane</keyword>
<feature type="transmembrane region" description="Helical" evidence="5">
    <location>
        <begin position="12"/>
        <end position="35"/>
    </location>
</feature>
<keyword evidence="7" id="KW-1185">Reference proteome</keyword>
<evidence type="ECO:0000256" key="2">
    <source>
        <dbReference type="ARBA" id="ARBA00022692"/>
    </source>
</evidence>
<dbReference type="InterPro" id="IPR008952">
    <property type="entry name" value="Tetraspanin_EC2_sf"/>
</dbReference>
<dbReference type="Pfam" id="PF00335">
    <property type="entry name" value="Tetraspanin"/>
    <property type="match status" value="1"/>
</dbReference>
<accession>A0AAN7VJ52</accession>
<dbReference type="InterPro" id="IPR018499">
    <property type="entry name" value="Tetraspanin/Peripherin"/>
</dbReference>
<dbReference type="SUPFAM" id="SSF48652">
    <property type="entry name" value="Tetraspanin"/>
    <property type="match status" value="1"/>
</dbReference>
<protein>
    <recommendedName>
        <fullName evidence="8">Tetraspanin</fullName>
    </recommendedName>
</protein>
<dbReference type="Gene3D" id="1.10.1450.10">
    <property type="entry name" value="Tetraspanin"/>
    <property type="match status" value="1"/>
</dbReference>
<organism evidence="6 7">
    <name type="scientific">Pyrocoelia pectoralis</name>
    <dbReference type="NCBI Taxonomy" id="417401"/>
    <lineage>
        <taxon>Eukaryota</taxon>
        <taxon>Metazoa</taxon>
        <taxon>Ecdysozoa</taxon>
        <taxon>Arthropoda</taxon>
        <taxon>Hexapoda</taxon>
        <taxon>Insecta</taxon>
        <taxon>Pterygota</taxon>
        <taxon>Neoptera</taxon>
        <taxon>Endopterygota</taxon>
        <taxon>Coleoptera</taxon>
        <taxon>Polyphaga</taxon>
        <taxon>Elateriformia</taxon>
        <taxon>Elateroidea</taxon>
        <taxon>Lampyridae</taxon>
        <taxon>Lampyrinae</taxon>
        <taxon>Pyrocoelia</taxon>
    </lineage>
</organism>
<gene>
    <name evidence="6" type="ORF">RI129_005999</name>
</gene>
<comment type="caution">
    <text evidence="6">The sequence shown here is derived from an EMBL/GenBank/DDBJ whole genome shotgun (WGS) entry which is preliminary data.</text>
</comment>
<dbReference type="CDD" id="cd03127">
    <property type="entry name" value="tetraspanin_LEL"/>
    <property type="match status" value="1"/>
</dbReference>
<feature type="transmembrane region" description="Helical" evidence="5">
    <location>
        <begin position="85"/>
        <end position="107"/>
    </location>
</feature>
<evidence type="ECO:0000256" key="1">
    <source>
        <dbReference type="ARBA" id="ARBA00004141"/>
    </source>
</evidence>
<evidence type="ECO:0000313" key="6">
    <source>
        <dbReference type="EMBL" id="KAK5644699.1"/>
    </source>
</evidence>
<comment type="subcellular location">
    <subcellularLocation>
        <location evidence="1">Membrane</location>
        <topology evidence="1">Multi-pass membrane protein</topology>
    </subcellularLocation>
</comment>
<evidence type="ECO:0000256" key="3">
    <source>
        <dbReference type="ARBA" id="ARBA00022989"/>
    </source>
</evidence>
<dbReference type="AlphaFoldDB" id="A0AAN7VJ52"/>
<feature type="transmembrane region" description="Helical" evidence="5">
    <location>
        <begin position="55"/>
        <end position="73"/>
    </location>
</feature>
<evidence type="ECO:0000313" key="7">
    <source>
        <dbReference type="Proteomes" id="UP001329430"/>
    </source>
</evidence>
<evidence type="ECO:0000256" key="5">
    <source>
        <dbReference type="SAM" id="Phobius"/>
    </source>
</evidence>
<dbReference type="PROSITE" id="PS51257">
    <property type="entry name" value="PROKAR_LIPOPROTEIN"/>
    <property type="match status" value="1"/>
</dbReference>
<keyword evidence="4 5" id="KW-0472">Membrane</keyword>
<evidence type="ECO:0008006" key="8">
    <source>
        <dbReference type="Google" id="ProtNLM"/>
    </source>
</evidence>
<evidence type="ECO:0000256" key="4">
    <source>
        <dbReference type="ARBA" id="ARBA00023136"/>
    </source>
</evidence>
<feature type="transmembrane region" description="Helical" evidence="5">
    <location>
        <begin position="194"/>
        <end position="211"/>
    </location>
</feature>
<dbReference type="EMBL" id="JAVRBK010000004">
    <property type="protein sequence ID" value="KAK5644699.1"/>
    <property type="molecule type" value="Genomic_DNA"/>
</dbReference>
<keyword evidence="3 5" id="KW-1133">Transmembrane helix</keyword>
<dbReference type="Proteomes" id="UP001329430">
    <property type="component" value="Chromosome 4"/>
</dbReference>
<proteinExistence type="predicted"/>
<name>A0AAN7VJ52_9COLE</name>
<sequence length="213" mass="23659">MAVSKQCKSVLCFFYVGLLFASGILLFGSCIYLTYKLFSYTHNFKFAPAECVAPFILLIILACGHCGISRFGYNGATKDHLNHIVWFKLGLVVHIICEIGIGIWAILLNKKVVLSSTALMTESFKSYLSNSYDKSSWESLQRGLQCCGINNPSDYTILNPSSGSILIACCETDTCTHVFQRGCKEYVIENVKKLLLDIIFISFGSALFMVIPL</sequence>
<reference evidence="6 7" key="1">
    <citation type="journal article" date="2024" name="Insects">
        <title>An Improved Chromosome-Level Genome Assembly of the Firefly Pyrocoelia pectoralis.</title>
        <authorList>
            <person name="Fu X."/>
            <person name="Meyer-Rochow V.B."/>
            <person name="Ballantyne L."/>
            <person name="Zhu X."/>
        </authorList>
    </citation>
    <scope>NUCLEOTIDE SEQUENCE [LARGE SCALE GENOMIC DNA]</scope>
    <source>
        <strain evidence="6">XCY_ONT2</strain>
    </source>
</reference>
<dbReference type="GO" id="GO:0016020">
    <property type="term" value="C:membrane"/>
    <property type="evidence" value="ECO:0007669"/>
    <property type="project" value="UniProtKB-SubCell"/>
</dbReference>